<dbReference type="PANTHER" id="PTHR10044">
    <property type="entry name" value="INHIBITOR OF APOPTOSIS"/>
    <property type="match status" value="1"/>
</dbReference>
<dbReference type="GO" id="GO:0005737">
    <property type="term" value="C:cytoplasm"/>
    <property type="evidence" value="ECO:0007669"/>
    <property type="project" value="TreeGrafter"/>
</dbReference>
<comment type="caution">
    <text evidence="1">The sequence shown here is derived from an EMBL/GenBank/DDBJ whole genome shotgun (WGS) entry which is preliminary data.</text>
</comment>
<dbReference type="Proteomes" id="UP000466442">
    <property type="component" value="Linkage Group LG1"/>
</dbReference>
<protein>
    <submittedName>
        <fullName evidence="1">Uncharacterized protein</fullName>
    </submittedName>
</protein>
<dbReference type="EMBL" id="WIXP02000001">
    <property type="protein sequence ID" value="KAF6216763.1"/>
    <property type="molecule type" value="Genomic_DNA"/>
</dbReference>
<dbReference type="Pfam" id="PF00653">
    <property type="entry name" value="BIR"/>
    <property type="match status" value="2"/>
</dbReference>
<dbReference type="OrthoDB" id="774873at2759"/>
<dbReference type="AlphaFoldDB" id="A0A8S9Y6F1"/>
<dbReference type="InterPro" id="IPR050784">
    <property type="entry name" value="IAP"/>
</dbReference>
<dbReference type="GO" id="GO:0051726">
    <property type="term" value="P:regulation of cell cycle"/>
    <property type="evidence" value="ECO:0007669"/>
    <property type="project" value="TreeGrafter"/>
</dbReference>
<dbReference type="GO" id="GO:0005634">
    <property type="term" value="C:nucleus"/>
    <property type="evidence" value="ECO:0007669"/>
    <property type="project" value="TreeGrafter"/>
</dbReference>
<gene>
    <name evidence="1" type="ORF">GE061_001112</name>
</gene>
<dbReference type="Gene3D" id="1.10.1170.10">
    <property type="entry name" value="Inhibitor Of Apoptosis Protein (2mihbC-IAP-1), Chain A"/>
    <property type="match status" value="2"/>
</dbReference>
<reference evidence="1" key="1">
    <citation type="journal article" date="2021" name="Mol. Ecol. Resour.">
        <title>Apolygus lucorum genome provides insights into omnivorousness and mesophyll feeding.</title>
        <authorList>
            <person name="Liu Y."/>
            <person name="Liu H."/>
            <person name="Wang H."/>
            <person name="Huang T."/>
            <person name="Liu B."/>
            <person name="Yang B."/>
            <person name="Yin L."/>
            <person name="Li B."/>
            <person name="Zhang Y."/>
            <person name="Zhang S."/>
            <person name="Jiang F."/>
            <person name="Zhang X."/>
            <person name="Ren Y."/>
            <person name="Wang B."/>
            <person name="Wang S."/>
            <person name="Lu Y."/>
            <person name="Wu K."/>
            <person name="Fan W."/>
            <person name="Wang G."/>
        </authorList>
    </citation>
    <scope>NUCLEOTIDE SEQUENCE</scope>
    <source>
        <strain evidence="1">12Hb</strain>
    </source>
</reference>
<dbReference type="PROSITE" id="PS50143">
    <property type="entry name" value="BIR_REPEAT_2"/>
    <property type="match status" value="2"/>
</dbReference>
<accession>A0A8S9Y6F1</accession>
<sequence length="165" mass="18985">MPGVKCNFCGIVLGKWREFDNPQEEHRRWSPNCIFVDNPELTKNVSDITEDLSKEGGADDDEAPQCKALARQDTFDGRYETFRRWPKVLHHLVNELASAGFHYSGQQGDLVYCYACEGGIQDWEMQDDPWVEHARKYEDCPHVQNVKGSAYVASAKRCQRDSVWL</sequence>
<keyword evidence="2" id="KW-1185">Reference proteome</keyword>
<dbReference type="InterPro" id="IPR001370">
    <property type="entry name" value="BIR_rpt"/>
</dbReference>
<dbReference type="SUPFAM" id="SSF57924">
    <property type="entry name" value="Inhibitor of apoptosis (IAP) repeat"/>
    <property type="match status" value="2"/>
</dbReference>
<dbReference type="SMART" id="SM00238">
    <property type="entry name" value="BIR"/>
    <property type="match status" value="1"/>
</dbReference>
<proteinExistence type="predicted"/>
<dbReference type="CDD" id="cd00022">
    <property type="entry name" value="BIR"/>
    <property type="match status" value="1"/>
</dbReference>
<organism evidence="1 2">
    <name type="scientific">Apolygus lucorum</name>
    <name type="common">Small green plant bug</name>
    <name type="synonym">Lygocoris lucorum</name>
    <dbReference type="NCBI Taxonomy" id="248454"/>
    <lineage>
        <taxon>Eukaryota</taxon>
        <taxon>Metazoa</taxon>
        <taxon>Ecdysozoa</taxon>
        <taxon>Arthropoda</taxon>
        <taxon>Hexapoda</taxon>
        <taxon>Insecta</taxon>
        <taxon>Pterygota</taxon>
        <taxon>Neoptera</taxon>
        <taxon>Paraneoptera</taxon>
        <taxon>Hemiptera</taxon>
        <taxon>Heteroptera</taxon>
        <taxon>Panheteroptera</taxon>
        <taxon>Cimicomorpha</taxon>
        <taxon>Miridae</taxon>
        <taxon>Mirini</taxon>
        <taxon>Apolygus</taxon>
    </lineage>
</organism>
<evidence type="ECO:0000313" key="1">
    <source>
        <dbReference type="EMBL" id="KAF6216763.1"/>
    </source>
</evidence>
<evidence type="ECO:0000313" key="2">
    <source>
        <dbReference type="Proteomes" id="UP000466442"/>
    </source>
</evidence>
<name>A0A8S9Y6F1_APOLU</name>
<dbReference type="PANTHER" id="PTHR10044:SF139">
    <property type="entry name" value="DEATH-ASSOCIATED INHIBITOR OF APOPTOSIS 2"/>
    <property type="match status" value="1"/>
</dbReference>